<evidence type="ECO:0000313" key="3">
    <source>
        <dbReference type="Proteomes" id="UP000580250"/>
    </source>
</evidence>
<comment type="caution">
    <text evidence="2">The sequence shown here is derived from an EMBL/GenBank/DDBJ whole genome shotgun (WGS) entry which is preliminary data.</text>
</comment>
<protein>
    <submittedName>
        <fullName evidence="2">Uncharacterized protein</fullName>
    </submittedName>
</protein>
<dbReference type="AlphaFoldDB" id="A0A6V7XPC6"/>
<feature type="compositionally biased region" description="Pro residues" evidence="1">
    <location>
        <begin position="129"/>
        <end position="157"/>
    </location>
</feature>
<feature type="region of interest" description="Disordered" evidence="1">
    <location>
        <begin position="109"/>
        <end position="170"/>
    </location>
</feature>
<gene>
    <name evidence="2" type="ORF">MENT_LOCUS54635</name>
</gene>
<evidence type="ECO:0000256" key="1">
    <source>
        <dbReference type="SAM" id="MobiDB-lite"/>
    </source>
</evidence>
<reference evidence="2 3" key="1">
    <citation type="submission" date="2020-08" db="EMBL/GenBank/DDBJ databases">
        <authorList>
            <person name="Koutsovoulos G."/>
            <person name="Danchin GJ E."/>
        </authorList>
    </citation>
    <scope>NUCLEOTIDE SEQUENCE [LARGE SCALE GENOMIC DNA]</scope>
</reference>
<proteinExistence type="predicted"/>
<dbReference type="EMBL" id="CAJEWN010001954">
    <property type="protein sequence ID" value="CAD2201108.1"/>
    <property type="molecule type" value="Genomic_DNA"/>
</dbReference>
<dbReference type="Proteomes" id="UP000580250">
    <property type="component" value="Unassembled WGS sequence"/>
</dbReference>
<name>A0A6V7XPC6_MELEN</name>
<evidence type="ECO:0000313" key="2">
    <source>
        <dbReference type="EMBL" id="CAD2201108.1"/>
    </source>
</evidence>
<accession>A0A6V7XPC6</accession>
<organism evidence="2 3">
    <name type="scientific">Meloidogyne enterolobii</name>
    <name type="common">Root-knot nematode worm</name>
    <name type="synonym">Meloidogyne mayaguensis</name>
    <dbReference type="NCBI Taxonomy" id="390850"/>
    <lineage>
        <taxon>Eukaryota</taxon>
        <taxon>Metazoa</taxon>
        <taxon>Ecdysozoa</taxon>
        <taxon>Nematoda</taxon>
        <taxon>Chromadorea</taxon>
        <taxon>Rhabditida</taxon>
        <taxon>Tylenchina</taxon>
        <taxon>Tylenchomorpha</taxon>
        <taxon>Tylenchoidea</taxon>
        <taxon>Meloidogynidae</taxon>
        <taxon>Meloidogyninae</taxon>
        <taxon>Meloidogyne</taxon>
    </lineage>
</organism>
<sequence length="256" mass="28626">MKQNLFSQILPEVDFNISSSGITVLSSRLTTPRFIPYDQSGRCKECKSTEVEIDFIVTKEGVTIYCTRIGSGTRFVPFDTVYDLPTHCFFKIRNKGRVFNVPHGVQPQQIIHQNPKKGKRKLDELSTLAPPPNSMPSPPRRVTPPPLATDLPSPPHSTTPTPCATRLPSPPHITPTLLKSPPRIPPANVLHSPPLVDTLHPDTPQDNVELEKELQEFYDSLMAATTGITSSSKKLEESEEKKDDTNVFLYKPYFLL</sequence>